<dbReference type="EMBL" id="JAPZBU010000009">
    <property type="protein sequence ID" value="KAJ5387451.1"/>
    <property type="molecule type" value="Genomic_DNA"/>
</dbReference>
<organism evidence="2 3">
    <name type="scientific">Penicillium cosmopolitanum</name>
    <dbReference type="NCBI Taxonomy" id="1131564"/>
    <lineage>
        <taxon>Eukaryota</taxon>
        <taxon>Fungi</taxon>
        <taxon>Dikarya</taxon>
        <taxon>Ascomycota</taxon>
        <taxon>Pezizomycotina</taxon>
        <taxon>Eurotiomycetes</taxon>
        <taxon>Eurotiomycetidae</taxon>
        <taxon>Eurotiales</taxon>
        <taxon>Aspergillaceae</taxon>
        <taxon>Penicillium</taxon>
    </lineage>
</organism>
<dbReference type="PANTHER" id="PTHR38165:SF1">
    <property type="entry name" value="GLUCANASE B"/>
    <property type="match status" value="1"/>
</dbReference>
<reference evidence="2" key="2">
    <citation type="journal article" date="2023" name="IMA Fungus">
        <title>Comparative genomic study of the Penicillium genus elucidates a diverse pangenome and 15 lateral gene transfer events.</title>
        <authorList>
            <person name="Petersen C."/>
            <person name="Sorensen T."/>
            <person name="Nielsen M.R."/>
            <person name="Sondergaard T.E."/>
            <person name="Sorensen J.L."/>
            <person name="Fitzpatrick D.A."/>
            <person name="Frisvad J.C."/>
            <person name="Nielsen K.L."/>
        </authorList>
    </citation>
    <scope>NUCLEOTIDE SEQUENCE</scope>
    <source>
        <strain evidence="2">IBT 29677</strain>
    </source>
</reference>
<dbReference type="PROSITE" id="PS52006">
    <property type="entry name" value="GH64"/>
    <property type="match status" value="1"/>
</dbReference>
<evidence type="ECO:0000313" key="3">
    <source>
        <dbReference type="Proteomes" id="UP001147747"/>
    </source>
</evidence>
<feature type="domain" description="GH64" evidence="1">
    <location>
        <begin position="15"/>
        <end position="399"/>
    </location>
</feature>
<dbReference type="AlphaFoldDB" id="A0A9W9VQH3"/>
<dbReference type="PANTHER" id="PTHR38165">
    <property type="match status" value="1"/>
</dbReference>
<keyword evidence="3" id="KW-1185">Reference proteome</keyword>
<comment type="caution">
    <text evidence="2">The sequence shown here is derived from an EMBL/GenBank/DDBJ whole genome shotgun (WGS) entry which is preliminary data.</text>
</comment>
<reference evidence="2" key="1">
    <citation type="submission" date="2022-12" db="EMBL/GenBank/DDBJ databases">
        <authorList>
            <person name="Petersen C."/>
        </authorList>
    </citation>
    <scope>NUCLEOTIDE SEQUENCE</scope>
    <source>
        <strain evidence="2">IBT 29677</strain>
    </source>
</reference>
<dbReference type="Pfam" id="PF16483">
    <property type="entry name" value="Glyco_hydro_64"/>
    <property type="match status" value="1"/>
</dbReference>
<dbReference type="InterPro" id="IPR037398">
    <property type="entry name" value="Glyco_hydro_64_fam"/>
</dbReference>
<name>A0A9W9VQH3_9EURO</name>
<evidence type="ECO:0000259" key="1">
    <source>
        <dbReference type="PROSITE" id="PS52006"/>
    </source>
</evidence>
<gene>
    <name evidence="2" type="ORF">N7509_009992</name>
</gene>
<dbReference type="Gene3D" id="3.30.920.50">
    <property type="entry name" value="Beta-1,3-glucanase, C-terminal domain"/>
    <property type="match status" value="1"/>
</dbReference>
<proteinExistence type="predicted"/>
<sequence>MVHPGGTNDVVITSQDTLNETISNHSSNQAATPLSAGDAEQLSVSVYNNFQSDSIHIYITGLDSDGNIVCLTPSGSWYTPTGDSSSTTLQEITEDIAIPIGAYGSTTSLTLPSYISSGRIWVAAGDLTFWTVISATGALSLVEPSAVNPDDPSANVNWGFVELTTDSSGIMVNLSYVDFVGLPLSIEIQGSDGTQTALGVSADALSSICSDLATQASSDGQPWNELCMTDTSGNLLRVIAPYDYISLEPDAFDSYWTSYVSDVWSQYESTPLTIDTQAVAGLVNCAVSSGILNCDGDNRGYAQPVASDIFGCNSGSFAIESSDNEIHQALAGNVEPSLDSSSYYTTSPTDYYSKSVHQHEADGKGYAFAYDDVTPDGVPNASGLLFDPNPTFLTITVGGATS</sequence>
<accession>A0A9W9VQH3</accession>
<dbReference type="InterPro" id="IPR037176">
    <property type="entry name" value="Osmotin/thaumatin-like_sf"/>
</dbReference>
<dbReference type="OrthoDB" id="5290283at2759"/>
<dbReference type="InterPro" id="IPR032477">
    <property type="entry name" value="Glyco_hydro_64"/>
</dbReference>
<dbReference type="Proteomes" id="UP001147747">
    <property type="component" value="Unassembled WGS sequence"/>
</dbReference>
<dbReference type="Gene3D" id="2.60.110.10">
    <property type="entry name" value="Thaumatin"/>
    <property type="match status" value="1"/>
</dbReference>
<dbReference type="RefSeq" id="XP_056485249.1">
    <property type="nucleotide sequence ID" value="XM_056634629.1"/>
</dbReference>
<dbReference type="GeneID" id="81373609"/>
<protein>
    <recommendedName>
        <fullName evidence="1">GH64 domain-containing protein</fullName>
    </recommendedName>
</protein>
<dbReference type="InterPro" id="IPR042517">
    <property type="entry name" value="Glyco_hydro_64_N_2"/>
</dbReference>
<evidence type="ECO:0000313" key="2">
    <source>
        <dbReference type="EMBL" id="KAJ5387451.1"/>
    </source>
</evidence>